<evidence type="ECO:0000256" key="1">
    <source>
        <dbReference type="SAM" id="Phobius"/>
    </source>
</evidence>
<dbReference type="GO" id="GO:0003824">
    <property type="term" value="F:catalytic activity"/>
    <property type="evidence" value="ECO:0007669"/>
    <property type="project" value="InterPro"/>
</dbReference>
<proteinExistence type="predicted"/>
<dbReference type="InterPro" id="IPR022513">
    <property type="entry name" value="TOMM_pelo"/>
</dbReference>
<dbReference type="SUPFAM" id="SSF56209">
    <property type="entry name" value="Nitrile hydratase alpha chain"/>
    <property type="match status" value="1"/>
</dbReference>
<dbReference type="EMBL" id="JAALHA020000010">
    <property type="protein sequence ID" value="MDR9897037.1"/>
    <property type="molecule type" value="Genomic_DNA"/>
</dbReference>
<name>A0AAP5I8Q9_9CYAN</name>
<keyword evidence="1" id="KW-0472">Membrane</keyword>
<dbReference type="InterPro" id="IPR036648">
    <property type="entry name" value="CN_Hdrase_a/SCN_Hdrase_g_sf"/>
</dbReference>
<feature type="transmembrane region" description="Helical" evidence="1">
    <location>
        <begin position="93"/>
        <end position="114"/>
    </location>
</feature>
<accession>A0AAP5I8Q9</accession>
<protein>
    <submittedName>
        <fullName evidence="2">NHLP leader peptide family RiPP</fullName>
    </submittedName>
</protein>
<gene>
    <name evidence="2" type="ORF">G7B40_021055</name>
</gene>
<dbReference type="AlphaFoldDB" id="A0AAP5I8Q9"/>
<evidence type="ECO:0000313" key="3">
    <source>
        <dbReference type="Proteomes" id="UP000667802"/>
    </source>
</evidence>
<organism evidence="2 3">
    <name type="scientific">Aetokthonos hydrillicola Thurmond2011</name>
    <dbReference type="NCBI Taxonomy" id="2712845"/>
    <lineage>
        <taxon>Bacteria</taxon>
        <taxon>Bacillati</taxon>
        <taxon>Cyanobacteriota</taxon>
        <taxon>Cyanophyceae</taxon>
        <taxon>Nostocales</taxon>
        <taxon>Hapalosiphonaceae</taxon>
        <taxon>Aetokthonos</taxon>
    </lineage>
</organism>
<dbReference type="NCBIfam" id="TIGR03793">
    <property type="entry name" value="leader_NHLP"/>
    <property type="match status" value="1"/>
</dbReference>
<keyword evidence="1" id="KW-0812">Transmembrane</keyword>
<comment type="caution">
    <text evidence="2">The sequence shown here is derived from an EMBL/GenBank/DDBJ whole genome shotgun (WGS) entry which is preliminary data.</text>
</comment>
<dbReference type="Gene3D" id="3.90.330.10">
    <property type="entry name" value="Nitrile hydratase alpha /Thiocyanate hydrolase gamma"/>
    <property type="match status" value="1"/>
</dbReference>
<dbReference type="GO" id="GO:0046914">
    <property type="term" value="F:transition metal ion binding"/>
    <property type="evidence" value="ECO:0007669"/>
    <property type="project" value="InterPro"/>
</dbReference>
<dbReference type="RefSeq" id="WP_208349199.1">
    <property type="nucleotide sequence ID" value="NZ_JAALHA020000010.1"/>
</dbReference>
<keyword evidence="3" id="KW-1185">Reference proteome</keyword>
<sequence length="118" mass="13001">MSEQSQARTRREIEAHIIAQAWKDNAYKQELLNNSKAVIEKEFEVQIPDDIKVNVLEENPTTLYFVLPMRPEISGQELSDEQLEAIAGGGNTGVYSLIFASAALTSAAAGYLSISKNN</sequence>
<keyword evidence="1" id="KW-1133">Transmembrane helix</keyword>
<evidence type="ECO:0000313" key="2">
    <source>
        <dbReference type="EMBL" id="MDR9897037.1"/>
    </source>
</evidence>
<dbReference type="Proteomes" id="UP000667802">
    <property type="component" value="Unassembled WGS sequence"/>
</dbReference>
<reference evidence="3" key="1">
    <citation type="journal article" date="2021" name="Science">
        <title>Hunting the eagle killer: A cyanobacterial neurotoxin causes vacuolar myelinopathy.</title>
        <authorList>
            <person name="Breinlinger S."/>
            <person name="Phillips T.J."/>
            <person name="Haram B.N."/>
            <person name="Mares J."/>
            <person name="Martinez Yerena J.A."/>
            <person name="Hrouzek P."/>
            <person name="Sobotka R."/>
            <person name="Henderson W.M."/>
            <person name="Schmieder P."/>
            <person name="Williams S.M."/>
            <person name="Lauderdale J.D."/>
            <person name="Wilde H.D."/>
            <person name="Gerrin W."/>
            <person name="Kust A."/>
            <person name="Washington J.W."/>
            <person name="Wagner C."/>
            <person name="Geier B."/>
            <person name="Liebeke M."/>
            <person name="Enke H."/>
            <person name="Niedermeyer T.H.J."/>
            <person name="Wilde S.B."/>
        </authorList>
    </citation>
    <scope>NUCLEOTIDE SEQUENCE [LARGE SCALE GENOMIC DNA]</scope>
    <source>
        <strain evidence="3">Thurmond2011</strain>
    </source>
</reference>